<keyword evidence="3" id="KW-1185">Reference proteome</keyword>
<evidence type="ECO:0000256" key="1">
    <source>
        <dbReference type="SAM" id="MobiDB-lite"/>
    </source>
</evidence>
<organism evidence="2 3">
    <name type="scientific">Streptomyces sanglieri</name>
    <dbReference type="NCBI Taxonomy" id="193460"/>
    <lineage>
        <taxon>Bacteria</taxon>
        <taxon>Bacillati</taxon>
        <taxon>Actinomycetota</taxon>
        <taxon>Actinomycetes</taxon>
        <taxon>Kitasatosporales</taxon>
        <taxon>Streptomycetaceae</taxon>
        <taxon>Streptomyces</taxon>
    </lineage>
</organism>
<dbReference type="EMBL" id="JBHTGL010000008">
    <property type="protein sequence ID" value="MFD0625961.1"/>
    <property type="molecule type" value="Genomic_DNA"/>
</dbReference>
<sequence>MYADRSDCTPFLVSACGSGPPGTPAVRPPVATPAPTTTVGLRLPLNVYLPTVGEQATGEYLVYRVQQHCMRGYGVRYLPHLSSDYIGTTVATWREYESRRYGISERTIAARRGYHLGEEPSGTRAPQVSTALSVPEREVLSGRAPDGRRMTTPVQNQDVPDGGCAGLAERTVHGDRTAKAQRGYDLVARLRGEAFDRSRSDPRVAAVNRKWSSCMRGKGFTYRDPDAAIEDPRWNLLSARPSRAEVAVATADIA</sequence>
<accession>A0ABW2WWS5</accession>
<evidence type="ECO:0008006" key="4">
    <source>
        <dbReference type="Google" id="ProtNLM"/>
    </source>
</evidence>
<feature type="region of interest" description="Disordered" evidence="1">
    <location>
        <begin position="143"/>
        <end position="163"/>
    </location>
</feature>
<evidence type="ECO:0000313" key="3">
    <source>
        <dbReference type="Proteomes" id="UP001596915"/>
    </source>
</evidence>
<name>A0ABW2WWS5_9ACTN</name>
<dbReference type="Proteomes" id="UP001596915">
    <property type="component" value="Unassembled WGS sequence"/>
</dbReference>
<protein>
    <recommendedName>
        <fullName evidence="4">Lipoprotein</fullName>
    </recommendedName>
</protein>
<gene>
    <name evidence="2" type="ORF">ACFQ2K_27710</name>
</gene>
<proteinExistence type="predicted"/>
<comment type="caution">
    <text evidence="2">The sequence shown here is derived from an EMBL/GenBank/DDBJ whole genome shotgun (WGS) entry which is preliminary data.</text>
</comment>
<evidence type="ECO:0000313" key="2">
    <source>
        <dbReference type="EMBL" id="MFD0625961.1"/>
    </source>
</evidence>
<reference evidence="3" key="1">
    <citation type="journal article" date="2019" name="Int. J. Syst. Evol. Microbiol.">
        <title>The Global Catalogue of Microorganisms (GCM) 10K type strain sequencing project: providing services to taxonomists for standard genome sequencing and annotation.</title>
        <authorList>
            <consortium name="The Broad Institute Genomics Platform"/>
            <consortium name="The Broad Institute Genome Sequencing Center for Infectious Disease"/>
            <person name="Wu L."/>
            <person name="Ma J."/>
        </authorList>
    </citation>
    <scope>NUCLEOTIDE SEQUENCE [LARGE SCALE GENOMIC DNA]</scope>
    <source>
        <strain evidence="3">JCM 12607</strain>
    </source>
</reference>